<gene>
    <name evidence="1" type="ORF">CHC_T00007924001</name>
</gene>
<dbReference type="Proteomes" id="UP000012073">
    <property type="component" value="Unassembled WGS sequence"/>
</dbReference>
<dbReference type="EMBL" id="HG001523">
    <property type="protein sequence ID" value="CDF77414.1"/>
    <property type="molecule type" value="Genomic_DNA"/>
</dbReference>
<evidence type="ECO:0000313" key="2">
    <source>
        <dbReference type="Proteomes" id="UP000012073"/>
    </source>
</evidence>
<organism evidence="1 2">
    <name type="scientific">Chondrus crispus</name>
    <name type="common">Carrageen Irish moss</name>
    <name type="synonym">Polymorpha crispa</name>
    <dbReference type="NCBI Taxonomy" id="2769"/>
    <lineage>
        <taxon>Eukaryota</taxon>
        <taxon>Rhodophyta</taxon>
        <taxon>Florideophyceae</taxon>
        <taxon>Rhodymeniophycidae</taxon>
        <taxon>Gigartinales</taxon>
        <taxon>Gigartinaceae</taxon>
        <taxon>Chondrus</taxon>
    </lineage>
</organism>
<sequence>MQLTPFSRPTIQCYTRPHQTTASLTATTQPLHSIFRHPPARQHTCPFTHRRLFLPFDSIYSNSNSSHILYINDNTYQTAPFQRSCR</sequence>
<reference evidence="2" key="1">
    <citation type="journal article" date="2013" name="Proc. Natl. Acad. Sci. U.S.A.">
        <title>Genome structure and metabolic features in the red seaweed Chondrus crispus shed light on evolution of the Archaeplastida.</title>
        <authorList>
            <person name="Collen J."/>
            <person name="Porcel B."/>
            <person name="Carre W."/>
            <person name="Ball S.G."/>
            <person name="Chaparro C."/>
            <person name="Tonon T."/>
            <person name="Barbeyron T."/>
            <person name="Michel G."/>
            <person name="Noel B."/>
            <person name="Valentin K."/>
            <person name="Elias M."/>
            <person name="Artiguenave F."/>
            <person name="Arun A."/>
            <person name="Aury J.M."/>
            <person name="Barbosa-Neto J.F."/>
            <person name="Bothwell J.H."/>
            <person name="Bouget F.Y."/>
            <person name="Brillet L."/>
            <person name="Cabello-Hurtado F."/>
            <person name="Capella-Gutierrez S."/>
            <person name="Charrier B."/>
            <person name="Cladiere L."/>
            <person name="Cock J.M."/>
            <person name="Coelho S.M."/>
            <person name="Colleoni C."/>
            <person name="Czjzek M."/>
            <person name="Da Silva C."/>
            <person name="Delage L."/>
            <person name="Denoeud F."/>
            <person name="Deschamps P."/>
            <person name="Dittami S.M."/>
            <person name="Gabaldon T."/>
            <person name="Gachon C.M."/>
            <person name="Groisillier A."/>
            <person name="Herve C."/>
            <person name="Jabbari K."/>
            <person name="Katinka M."/>
            <person name="Kloareg B."/>
            <person name="Kowalczyk N."/>
            <person name="Labadie K."/>
            <person name="Leblanc C."/>
            <person name="Lopez P.J."/>
            <person name="McLachlan D.H."/>
            <person name="Meslet-Cladiere L."/>
            <person name="Moustafa A."/>
            <person name="Nehr Z."/>
            <person name="Nyvall Collen P."/>
            <person name="Panaud O."/>
            <person name="Partensky F."/>
            <person name="Poulain J."/>
            <person name="Rensing S.A."/>
            <person name="Rousvoal S."/>
            <person name="Samson G."/>
            <person name="Symeonidi A."/>
            <person name="Weissenbach J."/>
            <person name="Zambounis A."/>
            <person name="Wincker P."/>
            <person name="Boyen C."/>
        </authorList>
    </citation>
    <scope>NUCLEOTIDE SEQUENCE [LARGE SCALE GENOMIC DNA]</scope>
    <source>
        <strain evidence="2">cv. Stackhouse</strain>
    </source>
</reference>
<dbReference type="GeneID" id="17320057"/>
<keyword evidence="2" id="KW-1185">Reference proteome</keyword>
<accession>S0F3I0</accession>
<dbReference type="AlphaFoldDB" id="S0F3I0"/>
<evidence type="ECO:0000313" key="1">
    <source>
        <dbReference type="EMBL" id="CDF77414.1"/>
    </source>
</evidence>
<proteinExistence type="predicted"/>
<protein>
    <submittedName>
        <fullName evidence="1">Uncharacterized protein</fullName>
    </submittedName>
</protein>
<dbReference type="KEGG" id="ccp:CHC_T00007924001"/>
<dbReference type="RefSeq" id="XP_005712288.1">
    <property type="nucleotide sequence ID" value="XM_005712231.1"/>
</dbReference>
<name>S0F3I0_CHOCR</name>
<dbReference type="Gramene" id="CDF77414">
    <property type="protein sequence ID" value="CDF77414"/>
    <property type="gene ID" value="CHC_T00007924001"/>
</dbReference>